<dbReference type="GO" id="GO:0005506">
    <property type="term" value="F:iron ion binding"/>
    <property type="evidence" value="ECO:0007669"/>
    <property type="project" value="InterPro"/>
</dbReference>
<dbReference type="InterPro" id="IPR017972">
    <property type="entry name" value="Cyt_P450_CS"/>
</dbReference>
<evidence type="ECO:0000256" key="4">
    <source>
        <dbReference type="ARBA" id="ARBA00023004"/>
    </source>
</evidence>
<evidence type="ECO:0000256" key="7">
    <source>
        <dbReference type="SAM" id="Phobius"/>
    </source>
</evidence>
<dbReference type="InterPro" id="IPR001128">
    <property type="entry name" value="Cyt_P450"/>
</dbReference>
<dbReference type="InterPro" id="IPR050121">
    <property type="entry name" value="Cytochrome_P450_monoxygenase"/>
</dbReference>
<sequence>MDLRDFAPFPAMATGFFVAVLTSYALYRVVYNIFFHPLRDWPGPRWAAATDFFKLWILHTKQAHTLGIKYHARYGPVVRAAPNLLAVDDPRLLPIIYHRRANKTDVYTTGVLGDLAPPFQTIDWKDHARKRKRVASSFLLSNLVKLEGQVDARIMEWTGALASRFADTGKSMDFAAWSQWFAYDTICQLSFGEPLGFVREACDVFNLIKNFHDMAPFAAVVGALPWLCAPVLQSPITKWLFMPRPGDSSGTGKIMAFRDALLEDRLRDPDRHHDGSFLDNIIAAKNEDGTPITIEEVKTECFVLMVAASDTTAAFFCGFVRYVLQSPGVYDKLMAEIDDFQARGLLSDPVPTFEEIKALPYFEACHRETLRYQPSTPMIIPRYVSDGGLELYGRHVPAGTEIGANPYVVHRNKEVFGEDADCFNPGRWLKDPDAAREMDKCILTWGYGPRVCLGKNIALLETYKLLIQVSSNCDPISLRLY</sequence>
<feature type="transmembrane region" description="Helical" evidence="7">
    <location>
        <begin position="6"/>
        <end position="27"/>
    </location>
</feature>
<comment type="cofactor">
    <cofactor evidence="1 5">
        <name>heme</name>
        <dbReference type="ChEBI" id="CHEBI:30413"/>
    </cofactor>
</comment>
<protein>
    <submittedName>
        <fullName evidence="8">Uncharacterized protein</fullName>
    </submittedName>
</protein>
<dbReference type="SUPFAM" id="SSF48264">
    <property type="entry name" value="Cytochrome P450"/>
    <property type="match status" value="1"/>
</dbReference>
<dbReference type="GO" id="GO:0016705">
    <property type="term" value="F:oxidoreductase activity, acting on paired donors, with incorporation or reduction of molecular oxygen"/>
    <property type="evidence" value="ECO:0007669"/>
    <property type="project" value="InterPro"/>
</dbReference>
<reference evidence="8 9" key="2">
    <citation type="submission" date="2021-10" db="EMBL/GenBank/DDBJ databases">
        <authorList>
            <person name="Piombo E."/>
        </authorList>
    </citation>
    <scope>NUCLEOTIDE SEQUENCE [LARGE SCALE GENOMIC DNA]</scope>
</reference>
<keyword evidence="6" id="KW-0503">Monooxygenase</keyword>
<comment type="caution">
    <text evidence="8">The sequence shown here is derived from an EMBL/GenBank/DDBJ whole genome shotgun (WGS) entry which is preliminary data.</text>
</comment>
<name>A0A9N9XZ19_9HYPO</name>
<dbReference type="Gene3D" id="1.10.630.10">
    <property type="entry name" value="Cytochrome P450"/>
    <property type="match status" value="1"/>
</dbReference>
<reference evidence="9" key="1">
    <citation type="submission" date="2019-06" db="EMBL/GenBank/DDBJ databases">
        <authorList>
            <person name="Broberg M."/>
        </authorList>
    </citation>
    <scope>NUCLEOTIDE SEQUENCE [LARGE SCALE GENOMIC DNA]</scope>
</reference>
<dbReference type="AlphaFoldDB" id="A0A9N9XZ19"/>
<keyword evidence="2 5" id="KW-0349">Heme</keyword>
<dbReference type="InterPro" id="IPR036396">
    <property type="entry name" value="Cyt_P450_sf"/>
</dbReference>
<keyword evidence="3 5" id="KW-0479">Metal-binding</keyword>
<dbReference type="EMBL" id="CABFNO020001328">
    <property type="protein sequence ID" value="CAG9981992.1"/>
    <property type="molecule type" value="Genomic_DNA"/>
</dbReference>
<dbReference type="GO" id="GO:0004497">
    <property type="term" value="F:monooxygenase activity"/>
    <property type="evidence" value="ECO:0007669"/>
    <property type="project" value="UniProtKB-KW"/>
</dbReference>
<dbReference type="InterPro" id="IPR002401">
    <property type="entry name" value="Cyt_P450_E_grp-I"/>
</dbReference>
<evidence type="ECO:0000313" key="9">
    <source>
        <dbReference type="Proteomes" id="UP000754883"/>
    </source>
</evidence>
<gene>
    <name evidence="8" type="ORF">CBYS24578_00009561</name>
</gene>
<evidence type="ECO:0000256" key="6">
    <source>
        <dbReference type="RuleBase" id="RU000461"/>
    </source>
</evidence>
<dbReference type="PROSITE" id="PS00086">
    <property type="entry name" value="CYTOCHROME_P450"/>
    <property type="match status" value="1"/>
</dbReference>
<keyword evidence="7" id="KW-0472">Membrane</keyword>
<keyword evidence="4 5" id="KW-0408">Iron</keyword>
<organism evidence="8 9">
    <name type="scientific">Clonostachys byssicola</name>
    <dbReference type="NCBI Taxonomy" id="160290"/>
    <lineage>
        <taxon>Eukaryota</taxon>
        <taxon>Fungi</taxon>
        <taxon>Dikarya</taxon>
        <taxon>Ascomycota</taxon>
        <taxon>Pezizomycotina</taxon>
        <taxon>Sordariomycetes</taxon>
        <taxon>Hypocreomycetidae</taxon>
        <taxon>Hypocreales</taxon>
        <taxon>Bionectriaceae</taxon>
        <taxon>Clonostachys</taxon>
    </lineage>
</organism>
<dbReference type="PANTHER" id="PTHR24305">
    <property type="entry name" value="CYTOCHROME P450"/>
    <property type="match status" value="1"/>
</dbReference>
<dbReference type="OrthoDB" id="3934656at2759"/>
<evidence type="ECO:0000313" key="8">
    <source>
        <dbReference type="EMBL" id="CAG9981992.1"/>
    </source>
</evidence>
<dbReference type="PRINTS" id="PR00385">
    <property type="entry name" value="P450"/>
</dbReference>
<dbReference type="Pfam" id="PF00067">
    <property type="entry name" value="p450"/>
    <property type="match status" value="1"/>
</dbReference>
<keyword evidence="9" id="KW-1185">Reference proteome</keyword>
<proteinExistence type="inferred from homology"/>
<keyword evidence="6" id="KW-0560">Oxidoreductase</keyword>
<dbReference type="GO" id="GO:0020037">
    <property type="term" value="F:heme binding"/>
    <property type="evidence" value="ECO:0007669"/>
    <property type="project" value="InterPro"/>
</dbReference>
<dbReference type="PRINTS" id="PR00463">
    <property type="entry name" value="EP450I"/>
</dbReference>
<keyword evidence="7" id="KW-1133">Transmembrane helix</keyword>
<evidence type="ECO:0000256" key="2">
    <source>
        <dbReference type="ARBA" id="ARBA00022617"/>
    </source>
</evidence>
<keyword evidence="7" id="KW-0812">Transmembrane</keyword>
<feature type="binding site" description="axial binding residue" evidence="5">
    <location>
        <position position="452"/>
    </location>
    <ligand>
        <name>heme</name>
        <dbReference type="ChEBI" id="CHEBI:30413"/>
    </ligand>
    <ligandPart>
        <name>Fe</name>
        <dbReference type="ChEBI" id="CHEBI:18248"/>
    </ligandPart>
</feature>
<comment type="similarity">
    <text evidence="6">Belongs to the cytochrome P450 family.</text>
</comment>
<dbReference type="PANTHER" id="PTHR24305:SF85">
    <property type="entry name" value="P450, PUTATIVE (EUROFUNG)-RELATED"/>
    <property type="match status" value="1"/>
</dbReference>
<dbReference type="CDD" id="cd11060">
    <property type="entry name" value="CYP57A1-like"/>
    <property type="match status" value="1"/>
</dbReference>
<evidence type="ECO:0000256" key="5">
    <source>
        <dbReference type="PIRSR" id="PIRSR602401-1"/>
    </source>
</evidence>
<evidence type="ECO:0000256" key="1">
    <source>
        <dbReference type="ARBA" id="ARBA00001971"/>
    </source>
</evidence>
<accession>A0A9N9XZ19</accession>
<dbReference type="Proteomes" id="UP000754883">
    <property type="component" value="Unassembled WGS sequence"/>
</dbReference>
<evidence type="ECO:0000256" key="3">
    <source>
        <dbReference type="ARBA" id="ARBA00022723"/>
    </source>
</evidence>